<feature type="signal peptide" evidence="1">
    <location>
        <begin position="1"/>
        <end position="31"/>
    </location>
</feature>
<organism evidence="2 3">
    <name type="scientific">Vibrio porteresiae DSM 19223</name>
    <dbReference type="NCBI Taxonomy" id="1123496"/>
    <lineage>
        <taxon>Bacteria</taxon>
        <taxon>Pseudomonadati</taxon>
        <taxon>Pseudomonadota</taxon>
        <taxon>Gammaproteobacteria</taxon>
        <taxon>Vibrionales</taxon>
        <taxon>Vibrionaceae</taxon>
        <taxon>Vibrio</taxon>
    </lineage>
</organism>
<evidence type="ECO:0000256" key="1">
    <source>
        <dbReference type="SAM" id="SignalP"/>
    </source>
</evidence>
<gene>
    <name evidence="2" type="ORF">R8Z52_08645</name>
</gene>
<dbReference type="Proteomes" id="UP001304071">
    <property type="component" value="Chromosome 1"/>
</dbReference>
<feature type="chain" id="PRO_5045584755" evidence="1">
    <location>
        <begin position="32"/>
        <end position="194"/>
    </location>
</feature>
<sequence>MMKQCKLISRWFATVFVVALAIFLTSCSADIDEYQGTEPKFDLFGYFAGQSQAWGMVQDYRTMQTRRFHVTLHGVVQHNQLILDEQFVYDDGKTESRVWTITREGEGRYIGRANGVIGEAVGQEMGNALRWQYRFHLKTEEHDLEVEFDDWLYRQDELHLFNTTTISKWGATLGRVTLFFAKPAAVSPANSSAQ</sequence>
<protein>
    <submittedName>
        <fullName evidence="2">DUF3833 domain-containing protein</fullName>
    </submittedName>
</protein>
<keyword evidence="1" id="KW-0732">Signal</keyword>
<evidence type="ECO:0000313" key="2">
    <source>
        <dbReference type="EMBL" id="WPC72210.1"/>
    </source>
</evidence>
<name>A0ABZ0Q8G0_9VIBR</name>
<dbReference type="InterPro" id="IPR024409">
    <property type="entry name" value="DUF3833"/>
</dbReference>
<accession>A0ABZ0Q8G0</accession>
<dbReference type="PROSITE" id="PS51257">
    <property type="entry name" value="PROKAR_LIPOPROTEIN"/>
    <property type="match status" value="1"/>
</dbReference>
<evidence type="ECO:0000313" key="3">
    <source>
        <dbReference type="Proteomes" id="UP001304071"/>
    </source>
</evidence>
<dbReference type="Pfam" id="PF12915">
    <property type="entry name" value="DUF3833"/>
    <property type="match status" value="1"/>
</dbReference>
<reference evidence="2 3" key="1">
    <citation type="submission" date="2023-11" db="EMBL/GenBank/DDBJ databases">
        <title>Plant-associative lifestyle of Vibrio porteresiae and its evolutionary dynamics.</title>
        <authorList>
            <person name="Rameshkumar N."/>
            <person name="Kirti K."/>
        </authorList>
    </citation>
    <scope>NUCLEOTIDE SEQUENCE [LARGE SCALE GENOMIC DNA]</scope>
    <source>
        <strain evidence="2 3">MSSRF30</strain>
    </source>
</reference>
<proteinExistence type="predicted"/>
<keyword evidence="3" id="KW-1185">Reference proteome</keyword>
<dbReference type="RefSeq" id="WP_261895731.1">
    <property type="nucleotide sequence ID" value="NZ_AP024895.1"/>
</dbReference>
<dbReference type="EMBL" id="CP138203">
    <property type="protein sequence ID" value="WPC72210.1"/>
    <property type="molecule type" value="Genomic_DNA"/>
</dbReference>